<evidence type="ECO:0000256" key="4">
    <source>
        <dbReference type="ARBA" id="ARBA00022723"/>
    </source>
</evidence>
<comment type="subcellular location">
    <subcellularLocation>
        <location evidence="7">Cytoplasm</location>
    </subcellularLocation>
</comment>
<reference evidence="9" key="1">
    <citation type="submission" date="2022-06" db="EMBL/GenBank/DDBJ databases">
        <title>Complete genome sequences of two strains of the flax pathogen Septoria linicola.</title>
        <authorList>
            <person name="Lapalu N."/>
            <person name="Simon A."/>
            <person name="Demenou B."/>
            <person name="Paumier D."/>
            <person name="Guillot M.-P."/>
            <person name="Gout L."/>
            <person name="Valade R."/>
        </authorList>
    </citation>
    <scope>NUCLEOTIDE SEQUENCE</scope>
    <source>
        <strain evidence="9">SE15195</strain>
    </source>
</reference>
<evidence type="ECO:0000256" key="8">
    <source>
        <dbReference type="SAM" id="MobiDB-lite"/>
    </source>
</evidence>
<dbReference type="InterPro" id="IPR016435">
    <property type="entry name" value="DPH1/DPH2"/>
</dbReference>
<dbReference type="GO" id="GO:0090560">
    <property type="term" value="F:2-(3-amino-3-carboxypropyl)histidine synthase activity"/>
    <property type="evidence" value="ECO:0007669"/>
    <property type="project" value="InterPro"/>
</dbReference>
<dbReference type="AlphaFoldDB" id="A0A9Q9EG49"/>
<dbReference type="SFLD" id="SFLDF00408">
    <property type="entry name" value="Diphthamide_biosynthesis_famil"/>
    <property type="match status" value="1"/>
</dbReference>
<dbReference type="NCBIfam" id="TIGR00272">
    <property type="entry name" value="DPH2"/>
    <property type="match status" value="1"/>
</dbReference>
<keyword evidence="6 7" id="KW-0411">Iron-sulfur</keyword>
<dbReference type="InterPro" id="IPR010014">
    <property type="entry name" value="DHP2"/>
</dbReference>
<dbReference type="Gene3D" id="3.40.50.11860">
    <property type="entry name" value="Diphthamide synthesis DPH1/DPH2 domain 3"/>
    <property type="match status" value="1"/>
</dbReference>
<keyword evidence="7" id="KW-0963">Cytoplasm</keyword>
<evidence type="ECO:0000256" key="7">
    <source>
        <dbReference type="RuleBase" id="RU364133"/>
    </source>
</evidence>
<evidence type="ECO:0000256" key="6">
    <source>
        <dbReference type="ARBA" id="ARBA00023014"/>
    </source>
</evidence>
<dbReference type="GO" id="GO:0046872">
    <property type="term" value="F:metal ion binding"/>
    <property type="evidence" value="ECO:0007669"/>
    <property type="project" value="UniProtKB-KW"/>
</dbReference>
<gene>
    <name evidence="9" type="ORF">Slin15195_G018730</name>
</gene>
<dbReference type="Proteomes" id="UP001056384">
    <property type="component" value="Chromosome 1"/>
</dbReference>
<comment type="similarity">
    <text evidence="3 7">Belongs to the DPH1/DPH2 family. DPH2 subfamily.</text>
</comment>
<evidence type="ECO:0000313" key="9">
    <source>
        <dbReference type="EMBL" id="USW48554.1"/>
    </source>
</evidence>
<dbReference type="FunFam" id="3.40.50.11860:FF:000001">
    <property type="entry name" value="2-(3-amino-3-carboxypropyl)histidine synthase subunit 2"/>
    <property type="match status" value="1"/>
</dbReference>
<dbReference type="InterPro" id="IPR042265">
    <property type="entry name" value="DPH1/DPH2_3"/>
</dbReference>
<feature type="compositionally biased region" description="Acidic residues" evidence="8">
    <location>
        <begin position="450"/>
        <end position="462"/>
    </location>
</feature>
<dbReference type="Pfam" id="PF01866">
    <property type="entry name" value="Diphthamide_syn"/>
    <property type="match status" value="1"/>
</dbReference>
<dbReference type="GO" id="GO:0005737">
    <property type="term" value="C:cytoplasm"/>
    <property type="evidence" value="ECO:0007669"/>
    <property type="project" value="UniProtKB-SubCell"/>
</dbReference>
<protein>
    <recommendedName>
        <fullName evidence="7">2-(3-amino-3-carboxypropyl)histidine synthase subunit 2</fullName>
    </recommendedName>
</protein>
<sequence>MAGPVLSTPSEQVFQEAAPLVVQSSEDRLSEEQLYVQYEIRRTIDEIRVGKWKRIALQFPDDMLVDAPRVFERLRDGLKKAREQANSHQESTIEDLSAKLEHATIDAHTPAATIDEIEERLCILGDTSYGACCVDEVAAEHTDAEVVVHYGRSCLSPTARLPVIYVFTAKALNLDSVVASFKETYQDQDSKVCLMADIPYSHHLDELHTRLAQEGYTQLFKTEILHDPASSIPNRTTPPDTKDNVEALKDYSIFHISEPPTSLLLILSSRIKSMHIFPTTSPSTITTTIEASTTHLLRRRYALITRLASTPIFGILINTLSVRNYLSALQHCQSLISRAGKKAYVFVVGKVNAAKIANFSEIGGWVVIGCWESSLIESKEFYRPIITPFELEVALQADGERVWGGEWVGDFGQLLGRDGEGRGGEVQQGSADASVEDDEAVVGEEKSDVNWDDQPSDDEPPEFDLRTGQYVSHSRPMGRRQQPQSLPTNSNDPTTTSSPVPPTFSSALIQRTKDSSLASINGQISPAAEFLRNKRTWQGLGSDFDIAYERDEEGKIIGAAMEEGRSGVAKGYHVGEDLRKG</sequence>
<dbReference type="PANTHER" id="PTHR10762:SF2">
    <property type="entry name" value="2-(3-AMINO-3-CARBOXYPROPYL)HISTIDINE SYNTHASE SUBUNIT 2"/>
    <property type="match status" value="1"/>
</dbReference>
<organism evidence="9 10">
    <name type="scientific">Septoria linicola</name>
    <dbReference type="NCBI Taxonomy" id="215465"/>
    <lineage>
        <taxon>Eukaryota</taxon>
        <taxon>Fungi</taxon>
        <taxon>Dikarya</taxon>
        <taxon>Ascomycota</taxon>
        <taxon>Pezizomycotina</taxon>
        <taxon>Dothideomycetes</taxon>
        <taxon>Dothideomycetidae</taxon>
        <taxon>Mycosphaerellales</taxon>
        <taxon>Mycosphaerellaceae</taxon>
        <taxon>Septoria</taxon>
    </lineage>
</organism>
<proteinExistence type="inferred from homology"/>
<evidence type="ECO:0000256" key="3">
    <source>
        <dbReference type="ARBA" id="ARBA00006179"/>
    </source>
</evidence>
<feature type="compositionally biased region" description="Low complexity" evidence="8">
    <location>
        <begin position="487"/>
        <end position="505"/>
    </location>
</feature>
<evidence type="ECO:0000256" key="2">
    <source>
        <dbReference type="ARBA" id="ARBA00005156"/>
    </source>
</evidence>
<evidence type="ECO:0000313" key="10">
    <source>
        <dbReference type="Proteomes" id="UP001056384"/>
    </source>
</evidence>
<dbReference type="NCBIfam" id="TIGR00322">
    <property type="entry name" value="diphth2_R"/>
    <property type="match status" value="1"/>
</dbReference>
<comment type="cofactor">
    <cofactor evidence="1">
        <name>[4Fe-4S] cluster</name>
        <dbReference type="ChEBI" id="CHEBI:49883"/>
    </cofactor>
</comment>
<feature type="region of interest" description="Disordered" evidence="8">
    <location>
        <begin position="418"/>
        <end position="505"/>
    </location>
</feature>
<name>A0A9Q9EG49_9PEZI</name>
<dbReference type="InterPro" id="IPR042263">
    <property type="entry name" value="DPH1/DPH2_1"/>
</dbReference>
<dbReference type="GO" id="GO:0051536">
    <property type="term" value="F:iron-sulfur cluster binding"/>
    <property type="evidence" value="ECO:0007669"/>
    <property type="project" value="UniProtKB-KW"/>
</dbReference>
<dbReference type="Gene3D" id="3.40.50.11840">
    <property type="entry name" value="Diphthamide synthesis DPH1/DPH2 domain 1"/>
    <property type="match status" value="1"/>
</dbReference>
<dbReference type="GO" id="GO:0017183">
    <property type="term" value="P:protein histidyl modification to diphthamide"/>
    <property type="evidence" value="ECO:0007669"/>
    <property type="project" value="InterPro"/>
</dbReference>
<keyword evidence="4 7" id="KW-0479">Metal-binding</keyword>
<keyword evidence="10" id="KW-1185">Reference proteome</keyword>
<dbReference type="SFLD" id="SFLDS00032">
    <property type="entry name" value="Radical_SAM_3-amino-3-carboxyp"/>
    <property type="match status" value="1"/>
</dbReference>
<keyword evidence="5 7" id="KW-0408">Iron</keyword>
<accession>A0A9Q9EG49</accession>
<dbReference type="EMBL" id="CP099418">
    <property type="protein sequence ID" value="USW48554.1"/>
    <property type="molecule type" value="Genomic_DNA"/>
</dbReference>
<evidence type="ECO:0000256" key="1">
    <source>
        <dbReference type="ARBA" id="ARBA00001966"/>
    </source>
</evidence>
<dbReference type="SFLD" id="SFLDG01121">
    <property type="entry name" value="Diphthamide_biosynthesis"/>
    <property type="match status" value="1"/>
</dbReference>
<evidence type="ECO:0000256" key="5">
    <source>
        <dbReference type="ARBA" id="ARBA00023004"/>
    </source>
</evidence>
<comment type="function">
    <text evidence="7">Required for the first step of diphthamide biosynthesis, a post-translational modification of histidine which occurs in elongation factor 2. DPH1 and DPH2 transfer a 3-amino-3-carboxypropyl (ACP) group from S-adenosyl-L-methionine (SAM) to a histidine residue, the reaction is assisted by a reduction system comprising DPH3 and a NADH-dependent reductase. Facilitates the reduction of the catalytic iron-sulfur cluster found in the DPH1 subunit.</text>
</comment>
<comment type="pathway">
    <text evidence="2 7">Protein modification; peptidyl-diphthamide biosynthesis.</text>
</comment>
<dbReference type="PANTHER" id="PTHR10762">
    <property type="entry name" value="DIPHTHAMIDE BIOSYNTHESIS PROTEIN"/>
    <property type="match status" value="1"/>
</dbReference>